<evidence type="ECO:0000256" key="1">
    <source>
        <dbReference type="ARBA" id="ARBA00003999"/>
    </source>
</evidence>
<evidence type="ECO:0000256" key="2">
    <source>
        <dbReference type="ARBA" id="ARBA00009942"/>
    </source>
</evidence>
<dbReference type="Gene3D" id="3.40.50.360">
    <property type="match status" value="1"/>
</dbReference>
<reference evidence="5" key="1">
    <citation type="journal article" date="2019" name="Int. J. Syst. Evol. Microbiol.">
        <title>The Global Catalogue of Microorganisms (GCM) 10K type strain sequencing project: providing services to taxonomists for standard genome sequencing and annotation.</title>
        <authorList>
            <consortium name="The Broad Institute Genomics Platform"/>
            <consortium name="The Broad Institute Genome Sequencing Center for Infectious Disease"/>
            <person name="Wu L."/>
            <person name="Ma J."/>
        </authorList>
    </citation>
    <scope>NUCLEOTIDE SEQUENCE [LARGE SCALE GENOMIC DNA]</scope>
    <source>
        <strain evidence="5">JCM 18472</strain>
    </source>
</reference>
<dbReference type="NCBIfam" id="TIGR00333">
    <property type="entry name" value="nrdI"/>
    <property type="match status" value="1"/>
</dbReference>
<keyword evidence="5" id="KW-1185">Reference proteome</keyword>
<dbReference type="PIRSF" id="PIRSF005087">
    <property type="entry name" value="NrdI"/>
    <property type="match status" value="1"/>
</dbReference>
<dbReference type="Proteomes" id="UP001500074">
    <property type="component" value="Unassembled WGS sequence"/>
</dbReference>
<dbReference type="HAMAP" id="MF_00128">
    <property type="entry name" value="NrdI"/>
    <property type="match status" value="1"/>
</dbReference>
<dbReference type="SUPFAM" id="SSF52218">
    <property type="entry name" value="Flavoproteins"/>
    <property type="match status" value="1"/>
</dbReference>
<dbReference type="InterPro" id="IPR029039">
    <property type="entry name" value="Flavoprotein-like_sf"/>
</dbReference>
<dbReference type="InterPro" id="IPR020852">
    <property type="entry name" value="RNR_Ib_NrdI_bac"/>
</dbReference>
<evidence type="ECO:0000313" key="5">
    <source>
        <dbReference type="Proteomes" id="UP001500074"/>
    </source>
</evidence>
<dbReference type="Pfam" id="PF07972">
    <property type="entry name" value="Flavodoxin_NdrI"/>
    <property type="match status" value="1"/>
</dbReference>
<evidence type="ECO:0000313" key="4">
    <source>
        <dbReference type="EMBL" id="GAA5177880.1"/>
    </source>
</evidence>
<dbReference type="PANTHER" id="PTHR37297">
    <property type="entry name" value="PROTEIN NRDI"/>
    <property type="match status" value="1"/>
</dbReference>
<accession>A0ABP9RIM5</accession>
<sequence length="138" mass="15074">MSELVYFSTKSGNTRRFVEKLGVPAARIPSSRDEGALRVEQPYVLVVPTYGDGDPRTAVPGPVIRFLNDEHNRSLIRGVIAAGNTNFGAAYGLAGRVVAHKCQVPMLYRFELTGTPEDVVAVRRRLAPLLQTELSHVG</sequence>
<evidence type="ECO:0000256" key="3">
    <source>
        <dbReference type="HAMAP-Rule" id="MF_00128"/>
    </source>
</evidence>
<comment type="similarity">
    <text evidence="2 3">Belongs to the NrdI family.</text>
</comment>
<comment type="caution">
    <text evidence="4">The sequence shown here is derived from an EMBL/GenBank/DDBJ whole genome shotgun (WGS) entry which is preliminary data.</text>
</comment>
<gene>
    <name evidence="3 4" type="primary">nrdI</name>
    <name evidence="4" type="ORF">GCM10023342_26970</name>
</gene>
<dbReference type="InterPro" id="IPR004465">
    <property type="entry name" value="RNR_NrdI"/>
</dbReference>
<comment type="function">
    <text evidence="1 3">Probably involved in ribonucleotide reductase function.</text>
</comment>
<name>A0ABP9RIM5_9GAMM</name>
<organism evidence="4 5">
    <name type="scientific">Modicisalibacter zincidurans</name>
    <dbReference type="NCBI Taxonomy" id="1178777"/>
    <lineage>
        <taxon>Bacteria</taxon>
        <taxon>Pseudomonadati</taxon>
        <taxon>Pseudomonadota</taxon>
        <taxon>Gammaproteobacteria</taxon>
        <taxon>Oceanospirillales</taxon>
        <taxon>Halomonadaceae</taxon>
        <taxon>Modicisalibacter</taxon>
    </lineage>
</organism>
<dbReference type="RefSeq" id="WP_031385225.1">
    <property type="nucleotide sequence ID" value="NZ_BAABKI010000027.1"/>
</dbReference>
<protein>
    <recommendedName>
        <fullName evidence="3">Protein NrdI</fullName>
    </recommendedName>
</protein>
<dbReference type="PANTHER" id="PTHR37297:SF1">
    <property type="entry name" value="PROTEIN NRDI"/>
    <property type="match status" value="1"/>
</dbReference>
<dbReference type="EMBL" id="BAABKI010000027">
    <property type="protein sequence ID" value="GAA5177880.1"/>
    <property type="molecule type" value="Genomic_DNA"/>
</dbReference>
<proteinExistence type="inferred from homology"/>